<sequence length="84" mass="9059">MFRRLFLDHPATVGESYAEHFGVASRFGVTMIAGGLGALVHAVVPALCKTSGSDTVRELHRQMVAKRGAVAADQTQMKTVEFII</sequence>
<evidence type="ECO:0000313" key="2">
    <source>
        <dbReference type="Proteomes" id="UP000240996"/>
    </source>
</evidence>
<dbReference type="Pfam" id="PF19883">
    <property type="entry name" value="DUF6356"/>
    <property type="match status" value="1"/>
</dbReference>
<gene>
    <name evidence="1" type="ORF">C8J24_1804</name>
</gene>
<accession>A0A2T4YPY5</accession>
<reference evidence="1 2" key="1">
    <citation type="submission" date="2018-04" db="EMBL/GenBank/DDBJ databases">
        <title>Genomic Encyclopedia of Type Strains, Phase III (KMG-III): the genomes of soil and plant-associated and newly described type strains.</title>
        <authorList>
            <person name="Whitman W."/>
        </authorList>
    </citation>
    <scope>NUCLEOTIDE SEQUENCE [LARGE SCALE GENOMIC DNA]</scope>
    <source>
        <strain evidence="1 2">NW12</strain>
    </source>
</reference>
<comment type="caution">
    <text evidence="1">The sequence shown here is derived from an EMBL/GenBank/DDBJ whole genome shotgun (WGS) entry which is preliminary data.</text>
</comment>
<dbReference type="InterPro" id="IPR045936">
    <property type="entry name" value="DUF6356"/>
</dbReference>
<dbReference type="RefSeq" id="WP_031395112.1">
    <property type="nucleotide sequence ID" value="NZ_CP098762.1"/>
</dbReference>
<dbReference type="GeneID" id="93691054"/>
<protein>
    <recommendedName>
        <fullName evidence="3">Capsule biosynthesis protein</fullName>
    </recommendedName>
</protein>
<organism evidence="1 2">
    <name type="scientific">Sphingomonas aerolata</name>
    <dbReference type="NCBI Taxonomy" id="185951"/>
    <lineage>
        <taxon>Bacteria</taxon>
        <taxon>Pseudomonadati</taxon>
        <taxon>Pseudomonadota</taxon>
        <taxon>Alphaproteobacteria</taxon>
        <taxon>Sphingomonadales</taxon>
        <taxon>Sphingomonadaceae</taxon>
        <taxon>Sphingomonas</taxon>
    </lineage>
</organism>
<evidence type="ECO:0000313" key="1">
    <source>
        <dbReference type="EMBL" id="PTM45578.1"/>
    </source>
</evidence>
<proteinExistence type="predicted"/>
<keyword evidence="2" id="KW-1185">Reference proteome</keyword>
<dbReference type="AlphaFoldDB" id="A0A2T4YPY5"/>
<dbReference type="Proteomes" id="UP000240996">
    <property type="component" value="Unassembled WGS sequence"/>
</dbReference>
<name>A0A2T4YPY5_9SPHN</name>
<dbReference type="EMBL" id="PZZN01000002">
    <property type="protein sequence ID" value="PTM45578.1"/>
    <property type="molecule type" value="Genomic_DNA"/>
</dbReference>
<evidence type="ECO:0008006" key="3">
    <source>
        <dbReference type="Google" id="ProtNLM"/>
    </source>
</evidence>